<dbReference type="SUPFAM" id="SSF53041">
    <property type="entry name" value="Resolvase-like"/>
    <property type="match status" value="1"/>
</dbReference>
<keyword evidence="4" id="KW-0238">DNA-binding</keyword>
<evidence type="ECO:0000313" key="9">
    <source>
        <dbReference type="EMBL" id="SFM63523.1"/>
    </source>
</evidence>
<dbReference type="SMART" id="SM00857">
    <property type="entry name" value="Resolvase"/>
    <property type="match status" value="1"/>
</dbReference>
<dbReference type="Proteomes" id="UP000199144">
    <property type="component" value="Unassembled WGS sequence"/>
</dbReference>
<evidence type="ECO:0000259" key="8">
    <source>
        <dbReference type="PROSITE" id="PS51736"/>
    </source>
</evidence>
<dbReference type="Pfam" id="PF00239">
    <property type="entry name" value="Resolvase"/>
    <property type="match status" value="1"/>
</dbReference>
<evidence type="ECO:0000256" key="5">
    <source>
        <dbReference type="ARBA" id="ARBA00023172"/>
    </source>
</evidence>
<keyword evidence="2" id="KW-0229">DNA integration</keyword>
<dbReference type="FunFam" id="3.40.50.1390:FF:000001">
    <property type="entry name" value="DNA recombinase"/>
    <property type="match status" value="1"/>
</dbReference>
<keyword evidence="10" id="KW-1185">Reference proteome</keyword>
<dbReference type="InterPro" id="IPR050639">
    <property type="entry name" value="SSR_resolvase"/>
</dbReference>
<evidence type="ECO:0000313" key="10">
    <source>
        <dbReference type="Proteomes" id="UP000199144"/>
    </source>
</evidence>
<dbReference type="PROSITE" id="PS00398">
    <property type="entry name" value="RECOMBINASES_2"/>
    <property type="match status" value="1"/>
</dbReference>
<evidence type="ECO:0000256" key="3">
    <source>
        <dbReference type="ARBA" id="ARBA00023100"/>
    </source>
</evidence>
<organism evidence="9 10">
    <name type="scientific">Shimia aestuarii</name>
    <dbReference type="NCBI Taxonomy" id="254406"/>
    <lineage>
        <taxon>Bacteria</taxon>
        <taxon>Pseudomonadati</taxon>
        <taxon>Pseudomonadota</taxon>
        <taxon>Alphaproteobacteria</taxon>
        <taxon>Rhodobacterales</taxon>
        <taxon>Roseobacteraceae</taxon>
    </lineage>
</organism>
<evidence type="ECO:0000256" key="6">
    <source>
        <dbReference type="PIRSR" id="PIRSR606118-50"/>
    </source>
</evidence>
<protein>
    <submittedName>
        <fullName evidence="9">Site-specific DNA recombinase</fullName>
    </submittedName>
</protein>
<evidence type="ECO:0000256" key="7">
    <source>
        <dbReference type="PROSITE-ProRule" id="PRU10137"/>
    </source>
</evidence>
<dbReference type="PROSITE" id="PS00397">
    <property type="entry name" value="RECOMBINASES_1"/>
    <property type="match status" value="1"/>
</dbReference>
<dbReference type="AlphaFoldDB" id="A0A1I4SGV0"/>
<dbReference type="Gene3D" id="3.40.50.1390">
    <property type="entry name" value="Resolvase, N-terminal catalytic domain"/>
    <property type="match status" value="1"/>
</dbReference>
<dbReference type="PROSITE" id="PS51736">
    <property type="entry name" value="RECOMBINASES_3"/>
    <property type="match status" value="1"/>
</dbReference>
<dbReference type="EMBL" id="FOTQ01000011">
    <property type="protein sequence ID" value="SFM63523.1"/>
    <property type="molecule type" value="Genomic_DNA"/>
</dbReference>
<dbReference type="InterPro" id="IPR006119">
    <property type="entry name" value="Resolv_N"/>
</dbReference>
<dbReference type="InterPro" id="IPR009057">
    <property type="entry name" value="Homeodomain-like_sf"/>
</dbReference>
<dbReference type="GO" id="GO:0003677">
    <property type="term" value="F:DNA binding"/>
    <property type="evidence" value="ECO:0007669"/>
    <property type="project" value="UniProtKB-KW"/>
</dbReference>
<dbReference type="GO" id="GO:0000150">
    <property type="term" value="F:DNA strand exchange activity"/>
    <property type="evidence" value="ECO:0007669"/>
    <property type="project" value="UniProtKB-KW"/>
</dbReference>
<proteinExistence type="inferred from homology"/>
<dbReference type="InterPro" id="IPR036162">
    <property type="entry name" value="Resolvase-like_N_sf"/>
</dbReference>
<accession>A0A1I4SGV0</accession>
<dbReference type="InterPro" id="IPR006118">
    <property type="entry name" value="Recombinase_CS"/>
</dbReference>
<evidence type="ECO:0000256" key="2">
    <source>
        <dbReference type="ARBA" id="ARBA00022908"/>
    </source>
</evidence>
<keyword evidence="3" id="KW-0230">DNA invertase</keyword>
<dbReference type="STRING" id="254406.SAMN04488042_1113"/>
<dbReference type="PANTHER" id="PTHR30461:SF2">
    <property type="entry name" value="SERINE RECOMBINASE PINE-RELATED"/>
    <property type="match status" value="1"/>
</dbReference>
<evidence type="ECO:0000256" key="4">
    <source>
        <dbReference type="ARBA" id="ARBA00023125"/>
    </source>
</evidence>
<dbReference type="SUPFAM" id="SSF46689">
    <property type="entry name" value="Homeodomain-like"/>
    <property type="match status" value="1"/>
</dbReference>
<sequence>MDGKTDKAIFMARIGYARVSTAEQKLEPQVDALKAAGCETVFEDVISGAKAERPGLNDALTFLRRGDTLVVWKLDRLGRSMKHLVETVAELGDRGVGFRSLTEGVDTTTTGGTLVFHLFGALAQFERDLIVERTQAGLKAAATRGRKGGRKPVVTPKKLEQAKAHISDGLTVREAAARLKISKTSLYNALRDQKTG</sequence>
<feature type="active site" description="O-(5'-phospho-DNA)-serine intermediate" evidence="6 7">
    <location>
        <position position="20"/>
    </location>
</feature>
<dbReference type="Gene3D" id="1.10.10.60">
    <property type="entry name" value="Homeodomain-like"/>
    <property type="match status" value="1"/>
</dbReference>
<evidence type="ECO:0000256" key="1">
    <source>
        <dbReference type="ARBA" id="ARBA00009913"/>
    </source>
</evidence>
<keyword evidence="5" id="KW-0233">DNA recombination</keyword>
<name>A0A1I4SGV0_9RHOB</name>
<dbReference type="GO" id="GO:0015074">
    <property type="term" value="P:DNA integration"/>
    <property type="evidence" value="ECO:0007669"/>
    <property type="project" value="UniProtKB-KW"/>
</dbReference>
<dbReference type="CDD" id="cd00569">
    <property type="entry name" value="HTH_Hin_like"/>
    <property type="match status" value="1"/>
</dbReference>
<gene>
    <name evidence="9" type="ORF">SAMN04488042_1113</name>
</gene>
<comment type="similarity">
    <text evidence="1">Belongs to the site-specific recombinase resolvase family.</text>
</comment>
<dbReference type="PANTHER" id="PTHR30461">
    <property type="entry name" value="DNA-INVERTASE FROM LAMBDOID PROPHAGE"/>
    <property type="match status" value="1"/>
</dbReference>
<dbReference type="CDD" id="cd03768">
    <property type="entry name" value="SR_ResInv"/>
    <property type="match status" value="1"/>
</dbReference>
<reference evidence="9 10" key="1">
    <citation type="submission" date="2016-10" db="EMBL/GenBank/DDBJ databases">
        <authorList>
            <person name="de Groot N.N."/>
        </authorList>
    </citation>
    <scope>NUCLEOTIDE SEQUENCE [LARGE SCALE GENOMIC DNA]</scope>
    <source>
        <strain evidence="9 10">DSM 15283</strain>
    </source>
</reference>
<feature type="domain" description="Resolvase/invertase-type recombinase catalytic" evidence="8">
    <location>
        <begin position="12"/>
        <end position="145"/>
    </location>
</feature>